<dbReference type="GeneID" id="4836931"/>
<feature type="signal peptide" evidence="2">
    <location>
        <begin position="1"/>
        <end position="22"/>
    </location>
</feature>
<dbReference type="PANTHER" id="PTHR12475">
    <property type="match status" value="1"/>
</dbReference>
<name>A3LNA2_PICST</name>
<dbReference type="Pfam" id="PF13279">
    <property type="entry name" value="4HBT_2"/>
    <property type="match status" value="1"/>
</dbReference>
<dbReference type="HOGENOM" id="CLU_040660_3_0_1"/>
<dbReference type="KEGG" id="pic:PICST_34859"/>
<dbReference type="InterPro" id="IPR029069">
    <property type="entry name" value="HotDog_dom_sf"/>
</dbReference>
<evidence type="ECO:0000313" key="3">
    <source>
        <dbReference type="EMBL" id="ABN64297.1"/>
    </source>
</evidence>
<dbReference type="SUPFAM" id="SSF54637">
    <property type="entry name" value="Thioesterase/thiol ester dehydrase-isomerase"/>
    <property type="match status" value="1"/>
</dbReference>
<dbReference type="InterPro" id="IPR051490">
    <property type="entry name" value="THEM6_lcsJ_thioesterase"/>
</dbReference>
<gene>
    <name evidence="3" type="ORF">PICST_34859</name>
</gene>
<dbReference type="OrthoDB" id="265761at2759"/>
<dbReference type="PANTHER" id="PTHR12475:SF4">
    <property type="entry name" value="PROTEIN THEM6"/>
    <property type="match status" value="1"/>
</dbReference>
<proteinExistence type="inferred from homology"/>
<comment type="similarity">
    <text evidence="1">Belongs to the lcsJ thioesterase family.</text>
</comment>
<evidence type="ECO:0000256" key="2">
    <source>
        <dbReference type="SAM" id="SignalP"/>
    </source>
</evidence>
<evidence type="ECO:0000313" key="4">
    <source>
        <dbReference type="Proteomes" id="UP000002258"/>
    </source>
</evidence>
<accession>A3LNA2</accession>
<evidence type="ECO:0000256" key="1">
    <source>
        <dbReference type="ARBA" id="ARBA00038476"/>
    </source>
</evidence>
<feature type="chain" id="PRO_5002655625" description="Thioesterase" evidence="2">
    <location>
        <begin position="23"/>
        <end position="236"/>
    </location>
</feature>
<dbReference type="EMBL" id="CP000496">
    <property type="protein sequence ID" value="ABN64297.1"/>
    <property type="molecule type" value="Genomic_DNA"/>
</dbReference>
<reference evidence="3 4" key="1">
    <citation type="journal article" date="2007" name="Nat. Biotechnol.">
        <title>Genome sequence of the lignocellulose-bioconverting and xylose-fermenting yeast Pichia stipitis.</title>
        <authorList>
            <person name="Jeffries T.W."/>
            <person name="Grigoriev I.V."/>
            <person name="Grimwood J."/>
            <person name="Laplaza J.M."/>
            <person name="Aerts A."/>
            <person name="Salamov A."/>
            <person name="Schmutz J."/>
            <person name="Lindquist E."/>
            <person name="Dehal P."/>
            <person name="Shapiro H."/>
            <person name="Jin Y.S."/>
            <person name="Passoth V."/>
            <person name="Richardson P.M."/>
        </authorList>
    </citation>
    <scope>NUCLEOTIDE SEQUENCE [LARGE SCALE GENOMIC DNA]</scope>
    <source>
        <strain evidence="4">ATCC 58785 / CBS 6054 / NBRC 10063 / NRRL Y-11545</strain>
    </source>
</reference>
<dbReference type="InParanoid" id="A3LNA2"/>
<keyword evidence="4" id="KW-1185">Reference proteome</keyword>
<dbReference type="OMA" id="FECDFYL"/>
<organism evidence="3 4">
    <name type="scientific">Scheffersomyces stipitis (strain ATCC 58785 / CBS 6054 / NBRC 10063 / NRRL Y-11545)</name>
    <name type="common">Yeast</name>
    <name type="synonym">Pichia stipitis</name>
    <dbReference type="NCBI Taxonomy" id="322104"/>
    <lineage>
        <taxon>Eukaryota</taxon>
        <taxon>Fungi</taxon>
        <taxon>Dikarya</taxon>
        <taxon>Ascomycota</taxon>
        <taxon>Saccharomycotina</taxon>
        <taxon>Pichiomycetes</taxon>
        <taxon>Debaryomycetaceae</taxon>
        <taxon>Scheffersomyces</taxon>
    </lineage>
</organism>
<evidence type="ECO:0008006" key="5">
    <source>
        <dbReference type="Google" id="ProtNLM"/>
    </source>
</evidence>
<dbReference type="AlphaFoldDB" id="A3LNA2"/>
<dbReference type="Gene3D" id="3.10.129.10">
    <property type="entry name" value="Hotdog Thioesterase"/>
    <property type="match status" value="1"/>
</dbReference>
<protein>
    <recommendedName>
        <fullName evidence="5">Thioesterase</fullName>
    </recommendedName>
</protein>
<dbReference type="RefSeq" id="XP_001382326.1">
    <property type="nucleotide sequence ID" value="XM_001382289.1"/>
</dbReference>
<keyword evidence="2" id="KW-0732">Signal</keyword>
<dbReference type="Proteomes" id="UP000002258">
    <property type="component" value="Chromosome 2"/>
</dbReference>
<dbReference type="CDD" id="cd00586">
    <property type="entry name" value="4HBT"/>
    <property type="match status" value="1"/>
</dbReference>
<dbReference type="eggNOG" id="KOG4366">
    <property type="taxonomic scope" value="Eukaryota"/>
</dbReference>
<sequence length="236" mass="27786">MLSTATKVLVALFLVSTHKTLPFAYFCRFYYHIIRQFILTNWTYHEKRLNTFGFTKPNDLFNWVTLKSRVSPLEIDMYLHKSNSTYFLDLDIARTKLVMRVFQKLFWNCYKNVHGEFKTTGFANMPYAPIATVQASFKRELKPFQSFDIKSKVFAWDEKWLFILSKFVTKGDKLHTIAVTKYVFKKNGRQTFKPVDMLKDAGLYSEEVEAQNAKNYPLVSHMASIEDLERVAHELN</sequence>
<dbReference type="FunCoup" id="A3LNA2">
    <property type="interactions" value="35"/>
</dbReference>